<dbReference type="Proteomes" id="UP001239795">
    <property type="component" value="Unassembled WGS sequence"/>
</dbReference>
<dbReference type="EMBL" id="MLGG01000002">
    <property type="protein sequence ID" value="KAK1467342.1"/>
    <property type="molecule type" value="Genomic_DNA"/>
</dbReference>
<name>A0AAI9Y1J7_9PEZI</name>
<comment type="caution">
    <text evidence="1">The sequence shown here is derived from an EMBL/GenBank/DDBJ whole genome shotgun (WGS) entry which is preliminary data.</text>
</comment>
<evidence type="ECO:0000313" key="2">
    <source>
        <dbReference type="Proteomes" id="UP001239795"/>
    </source>
</evidence>
<organism evidence="1 2">
    <name type="scientific">Colletotrichum melonis</name>
    <dbReference type="NCBI Taxonomy" id="1209925"/>
    <lineage>
        <taxon>Eukaryota</taxon>
        <taxon>Fungi</taxon>
        <taxon>Dikarya</taxon>
        <taxon>Ascomycota</taxon>
        <taxon>Pezizomycotina</taxon>
        <taxon>Sordariomycetes</taxon>
        <taxon>Hypocreomycetidae</taxon>
        <taxon>Glomerellales</taxon>
        <taxon>Glomerellaceae</taxon>
        <taxon>Colletotrichum</taxon>
        <taxon>Colletotrichum acutatum species complex</taxon>
    </lineage>
</organism>
<protein>
    <submittedName>
        <fullName evidence="1">Uncharacterized protein</fullName>
    </submittedName>
</protein>
<dbReference type="AlphaFoldDB" id="A0AAI9Y1J7"/>
<sequence length="179" mass="19712">MSSSQPFERCFLVLPAPCLAVSHFDAGITFPTGGMTDLVWHPSMIQEIDEVCVSSQRNVKTNEDRAMVYYSQFANVPPEYTPPYDLGGMLASLSSTAQGEEEDPPGSLTRPCCWQTLVRSSGNHLIDLASQRQPPTPPCSRDANVACTLGQLCKTPSRLGHYMRVPTCSTYLLHRPGYQ</sequence>
<proteinExistence type="predicted"/>
<accession>A0AAI9Y1J7</accession>
<reference evidence="1 2" key="1">
    <citation type="submission" date="2016-10" db="EMBL/GenBank/DDBJ databases">
        <title>The genome sequence of Colletotrichum fioriniae PJ7.</title>
        <authorList>
            <person name="Baroncelli R."/>
        </authorList>
    </citation>
    <scope>NUCLEOTIDE SEQUENCE [LARGE SCALE GENOMIC DNA]</scope>
    <source>
        <strain evidence="1">Col 31</strain>
    </source>
</reference>
<keyword evidence="2" id="KW-1185">Reference proteome</keyword>
<gene>
    <name evidence="1" type="ORF">CMEL01_11335</name>
</gene>
<evidence type="ECO:0000313" key="1">
    <source>
        <dbReference type="EMBL" id="KAK1467342.1"/>
    </source>
</evidence>